<dbReference type="GO" id="GO:0035438">
    <property type="term" value="F:cyclic-di-GMP binding"/>
    <property type="evidence" value="ECO:0007669"/>
    <property type="project" value="InterPro"/>
</dbReference>
<protein>
    <recommendedName>
        <fullName evidence="1">PilZ domain-containing protein</fullName>
    </recommendedName>
</protein>
<proteinExistence type="predicted"/>
<gene>
    <name evidence="2" type="ORF">METESE_18940</name>
</gene>
<organism evidence="2 3">
    <name type="scientific">Mesoterricola sediminis</name>
    <dbReference type="NCBI Taxonomy" id="2927980"/>
    <lineage>
        <taxon>Bacteria</taxon>
        <taxon>Pseudomonadati</taxon>
        <taxon>Acidobacteriota</taxon>
        <taxon>Holophagae</taxon>
        <taxon>Holophagales</taxon>
        <taxon>Holophagaceae</taxon>
        <taxon>Mesoterricola</taxon>
    </lineage>
</organism>
<dbReference type="Pfam" id="PF07238">
    <property type="entry name" value="PilZ"/>
    <property type="match status" value="1"/>
</dbReference>
<accession>A0AA48H3S3</accession>
<feature type="domain" description="PilZ" evidence="1">
    <location>
        <begin position="113"/>
        <end position="215"/>
    </location>
</feature>
<sequence length="378" mass="41255">MQNKTEPSIRNAVAIREAFASVCGRGELLLLVTPYVRFESTFLRLDADAVHVQATMSREDAQYGLRSSDLRMRFPFGHQFFEAPTALKGVGLVRGRQSLALALPDVMNVDDYRASYRVERVGRLVATFSSRSYDLLLGTVVNISTSGIRLFAQRDLEEGEVRVDDLIHLSVTVTPDIALNCKAKVRYLKDRILGLEFRPRPDGELLDRFARWVFQKQAEEQILLAGRGDAEAGAAPAEARPGPGAPAVVLVSGDADLEARLRGPLREAGELRRVPPSLQAMKDLAAAGRSLAVFHVQGLGMDDRKRIRTLAEALGGKLPVLLLGTGEVEGAGLFELGNEVRAVAVYSLGPVVSGFLPRLLQGIPRKHFGREEPGAQLV</sequence>
<name>A0AA48H3S3_9BACT</name>
<dbReference type="SUPFAM" id="SSF141371">
    <property type="entry name" value="PilZ domain-like"/>
    <property type="match status" value="1"/>
</dbReference>
<dbReference type="Proteomes" id="UP001228113">
    <property type="component" value="Chromosome"/>
</dbReference>
<dbReference type="KEGG" id="msea:METESE_18940"/>
<dbReference type="EMBL" id="AP027081">
    <property type="protein sequence ID" value="BDU76936.1"/>
    <property type="molecule type" value="Genomic_DNA"/>
</dbReference>
<dbReference type="RefSeq" id="WP_316411578.1">
    <property type="nucleotide sequence ID" value="NZ_AP027081.1"/>
</dbReference>
<dbReference type="AlphaFoldDB" id="A0AA48H3S3"/>
<evidence type="ECO:0000259" key="1">
    <source>
        <dbReference type="Pfam" id="PF07238"/>
    </source>
</evidence>
<evidence type="ECO:0000313" key="2">
    <source>
        <dbReference type="EMBL" id="BDU76936.1"/>
    </source>
</evidence>
<keyword evidence="3" id="KW-1185">Reference proteome</keyword>
<dbReference type="InterPro" id="IPR009875">
    <property type="entry name" value="PilZ_domain"/>
</dbReference>
<evidence type="ECO:0000313" key="3">
    <source>
        <dbReference type="Proteomes" id="UP001228113"/>
    </source>
</evidence>
<reference evidence="2" key="1">
    <citation type="journal article" date="2023" name="Int. J. Syst. Evol. Microbiol.">
        <title>Mesoterricola silvestris gen. nov., sp. nov., Mesoterricola sediminis sp. nov., Geothrix oryzae sp. nov., Geothrix edaphica sp. nov., Geothrix rubra sp. nov., and Geothrix limicola sp. nov., six novel members of Acidobacteriota isolated from soils.</title>
        <authorList>
            <person name="Itoh H."/>
            <person name="Sugisawa Y."/>
            <person name="Mise K."/>
            <person name="Xu Z."/>
            <person name="Kuniyasu M."/>
            <person name="Ushijima N."/>
            <person name="Kawano K."/>
            <person name="Kobayashi E."/>
            <person name="Shiratori Y."/>
            <person name="Masuda Y."/>
            <person name="Senoo K."/>
        </authorList>
    </citation>
    <scope>NUCLEOTIDE SEQUENCE</scope>
    <source>
        <strain evidence="2">W786</strain>
    </source>
</reference>